<evidence type="ECO:0000313" key="13">
    <source>
        <dbReference type="Proteomes" id="UP000186309"/>
    </source>
</evidence>
<keyword evidence="5 12" id="KW-0418">Kinase</keyword>
<evidence type="ECO:0000259" key="9">
    <source>
        <dbReference type="PROSITE" id="PS50110"/>
    </source>
</evidence>
<dbReference type="KEGG" id="pbor:BSF38_03717"/>
<feature type="transmembrane region" description="Helical" evidence="7">
    <location>
        <begin position="16"/>
        <end position="36"/>
    </location>
</feature>
<dbReference type="SUPFAM" id="SSF52172">
    <property type="entry name" value="CheY-like"/>
    <property type="match status" value="1"/>
</dbReference>
<feature type="domain" description="PAC" evidence="11">
    <location>
        <begin position="297"/>
        <end position="349"/>
    </location>
</feature>
<evidence type="ECO:0000259" key="8">
    <source>
        <dbReference type="PROSITE" id="PS50109"/>
    </source>
</evidence>
<dbReference type="InterPro" id="IPR003661">
    <property type="entry name" value="HisK_dim/P_dom"/>
</dbReference>
<dbReference type="InterPro" id="IPR004358">
    <property type="entry name" value="Sig_transdc_His_kin-like_C"/>
</dbReference>
<dbReference type="CDD" id="cd00082">
    <property type="entry name" value="HisKA"/>
    <property type="match status" value="1"/>
</dbReference>
<dbReference type="PRINTS" id="PR00344">
    <property type="entry name" value="BCTRLSENSOR"/>
</dbReference>
<dbReference type="FunFam" id="3.30.565.10:FF:000006">
    <property type="entry name" value="Sensor histidine kinase WalK"/>
    <property type="match status" value="1"/>
</dbReference>
<sequence length="720" mass="78671">MSPITSNWPSQRRLSVWYALALGLLSLNAVVTYWNLRTISQRRDQTSRTYDVIKSLGDVLSNLRDAETGQRGFLLTGEEAYLEPYNRAVSTIDGSMERLKELAGGDPIRRSNAEKIERIAKVKLAELAGTLRLQREQGFEAALAVVKSGRGKALMGAIVDQIVGQESEEVAARSRLREEQSAAIAQTILTFAVASGLALALVVVIHHLSQLSRRELALRAEWLSTTLQSIGDAVIATDPKGRVTFLNVIAEELTGWTAADAIGKALDDVFPICNEATREPSPNPVQKVLETGRIQGLANHTILLAKDGVERPIDDSAAPIRDDQGEIRGVVMVFRDITQRKIDESERERLNQELRENDTRKDEFLAMLAHELRNPLAAIGGAVMVSKKAGVAPGRIDWAMEVVNRQVRHLTRLIEDLLDVARINRGKIDLRVGLVEATPLLESAVESVRPLIEQRRHTLAIAIDRGALWVEADPTRLEQVVVNLLNNAAKYSDDGGRIEFSGVREGDDVVIAVKDVGFGISADMLPRVFEMFIQGDRSLSRSEGGLGIGLTVVKKLVDLHGGTITAESDGPGRGSMFLVRLPAASRPPTPEASLSRPPGALRSSRILVVDDAADHAQALSMLLKCIGHEVRTASHGEEALAIACDQRPEFILLDIGLPGMDGYEVASRLRRQEGSRDAVIIAVSGYGQDEDKRRSREAGFDHHLVKPVDHDALLALLSRS</sequence>
<dbReference type="InterPro" id="IPR036097">
    <property type="entry name" value="HisK_dim/P_sf"/>
</dbReference>
<dbReference type="NCBIfam" id="TIGR00229">
    <property type="entry name" value="sensory_box"/>
    <property type="match status" value="1"/>
</dbReference>
<dbReference type="InterPro" id="IPR000700">
    <property type="entry name" value="PAS-assoc_C"/>
</dbReference>
<evidence type="ECO:0000256" key="5">
    <source>
        <dbReference type="ARBA" id="ARBA00022777"/>
    </source>
</evidence>
<dbReference type="SUPFAM" id="SSF55785">
    <property type="entry name" value="PYP-like sensor domain (PAS domain)"/>
    <property type="match status" value="1"/>
</dbReference>
<reference evidence="13" key="1">
    <citation type="submission" date="2016-12" db="EMBL/GenBank/DDBJ databases">
        <title>Comparative genomics of four Isosphaeraceae planctomycetes: a common pool of plasmids and glycoside hydrolase genes.</title>
        <authorList>
            <person name="Ivanova A."/>
        </authorList>
    </citation>
    <scope>NUCLEOTIDE SEQUENCE [LARGE SCALE GENOMIC DNA]</scope>
    <source>
        <strain evidence="13">PX4</strain>
    </source>
</reference>
<dbReference type="PROSITE" id="PS50112">
    <property type="entry name" value="PAS"/>
    <property type="match status" value="1"/>
</dbReference>
<keyword evidence="7" id="KW-0472">Membrane</keyword>
<dbReference type="Gene3D" id="3.40.50.2300">
    <property type="match status" value="1"/>
</dbReference>
<dbReference type="InterPro" id="IPR000014">
    <property type="entry name" value="PAS"/>
</dbReference>
<evidence type="ECO:0000256" key="2">
    <source>
        <dbReference type="ARBA" id="ARBA00012438"/>
    </source>
</evidence>
<protein>
    <recommendedName>
        <fullName evidence="2">histidine kinase</fullName>
        <ecNumber evidence="2">2.7.13.3</ecNumber>
    </recommendedName>
</protein>
<dbReference type="CDD" id="cd00130">
    <property type="entry name" value="PAS"/>
    <property type="match status" value="1"/>
</dbReference>
<evidence type="ECO:0000256" key="7">
    <source>
        <dbReference type="SAM" id="Phobius"/>
    </source>
</evidence>
<dbReference type="AlphaFoldDB" id="A0A1U7CTB9"/>
<keyword evidence="4 12" id="KW-0808">Transferase</keyword>
<feature type="modified residue" description="4-aspartylphosphate" evidence="6">
    <location>
        <position position="654"/>
    </location>
</feature>
<accession>A0A1U7CTB9</accession>
<dbReference type="GO" id="GO:0000155">
    <property type="term" value="F:phosphorelay sensor kinase activity"/>
    <property type="evidence" value="ECO:0007669"/>
    <property type="project" value="InterPro"/>
</dbReference>
<dbReference type="CDD" id="cd19410">
    <property type="entry name" value="HK9-like_sensor"/>
    <property type="match status" value="1"/>
</dbReference>
<dbReference type="InterPro" id="IPR001610">
    <property type="entry name" value="PAC"/>
</dbReference>
<dbReference type="InterPro" id="IPR036890">
    <property type="entry name" value="HATPase_C_sf"/>
</dbReference>
<feature type="domain" description="Histidine kinase" evidence="8">
    <location>
        <begin position="367"/>
        <end position="585"/>
    </location>
</feature>
<keyword evidence="7" id="KW-1133">Transmembrane helix</keyword>
<dbReference type="Gene3D" id="3.30.450.20">
    <property type="entry name" value="PAS domain"/>
    <property type="match status" value="1"/>
</dbReference>
<dbReference type="RefSeq" id="WP_076348069.1">
    <property type="nucleotide sequence ID" value="NZ_CP019082.1"/>
</dbReference>
<evidence type="ECO:0000256" key="6">
    <source>
        <dbReference type="PROSITE-ProRule" id="PRU00169"/>
    </source>
</evidence>
<dbReference type="PANTHER" id="PTHR43547:SF2">
    <property type="entry name" value="HYBRID SIGNAL TRANSDUCTION HISTIDINE KINASE C"/>
    <property type="match status" value="1"/>
</dbReference>
<feature type="domain" description="PAS" evidence="10">
    <location>
        <begin position="219"/>
        <end position="292"/>
    </location>
</feature>
<proteinExistence type="predicted"/>
<dbReference type="Proteomes" id="UP000186309">
    <property type="component" value="Chromosome"/>
</dbReference>
<comment type="catalytic activity">
    <reaction evidence="1">
        <text>ATP + protein L-histidine = ADP + protein N-phospho-L-histidine.</text>
        <dbReference type="EC" id="2.7.13.3"/>
    </reaction>
</comment>
<dbReference type="InterPro" id="IPR035965">
    <property type="entry name" value="PAS-like_dom_sf"/>
</dbReference>
<dbReference type="PROSITE" id="PS50109">
    <property type="entry name" value="HIS_KIN"/>
    <property type="match status" value="1"/>
</dbReference>
<dbReference type="SMART" id="SM00448">
    <property type="entry name" value="REC"/>
    <property type="match status" value="1"/>
</dbReference>
<dbReference type="SUPFAM" id="SSF47384">
    <property type="entry name" value="Homodimeric domain of signal transducing histidine kinase"/>
    <property type="match status" value="1"/>
</dbReference>
<dbReference type="PROSITE" id="PS50110">
    <property type="entry name" value="RESPONSE_REGULATORY"/>
    <property type="match status" value="1"/>
</dbReference>
<organism evidence="12 13">
    <name type="scientific">Paludisphaera borealis</name>
    <dbReference type="NCBI Taxonomy" id="1387353"/>
    <lineage>
        <taxon>Bacteria</taxon>
        <taxon>Pseudomonadati</taxon>
        <taxon>Planctomycetota</taxon>
        <taxon>Planctomycetia</taxon>
        <taxon>Isosphaerales</taxon>
        <taxon>Isosphaeraceae</taxon>
        <taxon>Paludisphaera</taxon>
    </lineage>
</organism>
<feature type="domain" description="Response regulatory" evidence="9">
    <location>
        <begin position="605"/>
        <end position="720"/>
    </location>
</feature>
<dbReference type="SUPFAM" id="SSF55874">
    <property type="entry name" value="ATPase domain of HSP90 chaperone/DNA topoisomerase II/histidine kinase"/>
    <property type="match status" value="1"/>
</dbReference>
<dbReference type="InterPro" id="IPR007891">
    <property type="entry name" value="CHASE3"/>
</dbReference>
<evidence type="ECO:0000259" key="10">
    <source>
        <dbReference type="PROSITE" id="PS50112"/>
    </source>
</evidence>
<dbReference type="PANTHER" id="PTHR43547">
    <property type="entry name" value="TWO-COMPONENT HISTIDINE KINASE"/>
    <property type="match status" value="1"/>
</dbReference>
<dbReference type="Gene3D" id="1.10.287.130">
    <property type="match status" value="1"/>
</dbReference>
<evidence type="ECO:0000313" key="12">
    <source>
        <dbReference type="EMBL" id="APW62185.1"/>
    </source>
</evidence>
<dbReference type="SMART" id="SM00091">
    <property type="entry name" value="PAS"/>
    <property type="match status" value="1"/>
</dbReference>
<dbReference type="Pfam" id="PF00512">
    <property type="entry name" value="HisKA"/>
    <property type="match status" value="1"/>
</dbReference>
<dbReference type="InterPro" id="IPR011006">
    <property type="entry name" value="CheY-like_superfamily"/>
</dbReference>
<dbReference type="Pfam" id="PF05227">
    <property type="entry name" value="CHASE3"/>
    <property type="match status" value="1"/>
</dbReference>
<dbReference type="SMART" id="SM00388">
    <property type="entry name" value="HisKA"/>
    <property type="match status" value="1"/>
</dbReference>
<evidence type="ECO:0000259" key="11">
    <source>
        <dbReference type="PROSITE" id="PS50113"/>
    </source>
</evidence>
<gene>
    <name evidence="12" type="primary">tmoS</name>
    <name evidence="12" type="ORF">BSF38_03717</name>
</gene>
<dbReference type="Gene3D" id="3.30.565.10">
    <property type="entry name" value="Histidine kinase-like ATPase, C-terminal domain"/>
    <property type="match status" value="1"/>
</dbReference>
<dbReference type="SMART" id="SM00387">
    <property type="entry name" value="HATPase_c"/>
    <property type="match status" value="1"/>
</dbReference>
<evidence type="ECO:0000256" key="3">
    <source>
        <dbReference type="ARBA" id="ARBA00022553"/>
    </source>
</evidence>
<dbReference type="OrthoDB" id="3272385at2"/>
<dbReference type="EC" id="2.7.13.3" evidence="2"/>
<keyword evidence="3 6" id="KW-0597">Phosphoprotein</keyword>
<dbReference type="Pfam" id="PF00072">
    <property type="entry name" value="Response_reg"/>
    <property type="match status" value="1"/>
</dbReference>
<dbReference type="InterPro" id="IPR003594">
    <property type="entry name" value="HATPase_dom"/>
</dbReference>
<feature type="transmembrane region" description="Helical" evidence="7">
    <location>
        <begin position="183"/>
        <end position="205"/>
    </location>
</feature>
<dbReference type="SMART" id="SM00086">
    <property type="entry name" value="PAC"/>
    <property type="match status" value="1"/>
</dbReference>
<evidence type="ECO:0000256" key="4">
    <source>
        <dbReference type="ARBA" id="ARBA00022679"/>
    </source>
</evidence>
<evidence type="ECO:0000256" key="1">
    <source>
        <dbReference type="ARBA" id="ARBA00000085"/>
    </source>
</evidence>
<dbReference type="EMBL" id="CP019082">
    <property type="protein sequence ID" value="APW62185.1"/>
    <property type="molecule type" value="Genomic_DNA"/>
</dbReference>
<keyword evidence="7" id="KW-0812">Transmembrane</keyword>
<keyword evidence="13" id="KW-1185">Reference proteome</keyword>
<dbReference type="Pfam" id="PF02518">
    <property type="entry name" value="HATPase_c"/>
    <property type="match status" value="1"/>
</dbReference>
<dbReference type="InterPro" id="IPR001789">
    <property type="entry name" value="Sig_transdc_resp-reg_receiver"/>
</dbReference>
<name>A0A1U7CTB9_9BACT</name>
<dbReference type="PROSITE" id="PS50113">
    <property type="entry name" value="PAC"/>
    <property type="match status" value="1"/>
</dbReference>
<dbReference type="CDD" id="cd17580">
    <property type="entry name" value="REC_2_DhkD-like"/>
    <property type="match status" value="1"/>
</dbReference>
<dbReference type="STRING" id="1387353.BSF38_03717"/>
<dbReference type="InterPro" id="IPR005467">
    <property type="entry name" value="His_kinase_dom"/>
</dbReference>
<dbReference type="Pfam" id="PF08448">
    <property type="entry name" value="PAS_4"/>
    <property type="match status" value="1"/>
</dbReference>
<dbReference type="InterPro" id="IPR013656">
    <property type="entry name" value="PAS_4"/>
</dbReference>